<dbReference type="EMBL" id="ML996084">
    <property type="protein sequence ID" value="KAF2154021.1"/>
    <property type="molecule type" value="Genomic_DNA"/>
</dbReference>
<evidence type="ECO:0000256" key="5">
    <source>
        <dbReference type="ARBA" id="ARBA00022729"/>
    </source>
</evidence>
<dbReference type="GO" id="GO:0000272">
    <property type="term" value="P:polysaccharide catabolic process"/>
    <property type="evidence" value="ECO:0007669"/>
    <property type="project" value="UniProtKB-KW"/>
</dbReference>
<keyword evidence="4" id="KW-0964">Secreted</keyword>
<keyword evidence="5 12" id="KW-0732">Signal</keyword>
<proteinExistence type="inferred from homology"/>
<evidence type="ECO:0000256" key="12">
    <source>
        <dbReference type="SAM" id="SignalP"/>
    </source>
</evidence>
<keyword evidence="3" id="KW-0134">Cell wall</keyword>
<dbReference type="PANTHER" id="PTHR31316">
    <property type="entry name" value="BETA-GLUCOSIDASE-LIKE PROTEIN NCA3, MITOCHONDRIAL-RELATED"/>
    <property type="match status" value="1"/>
</dbReference>
<protein>
    <submittedName>
        <fullName evidence="13">Glycoside hydrolase family 132 protein</fullName>
    </submittedName>
</protein>
<evidence type="ECO:0000256" key="2">
    <source>
        <dbReference type="ARBA" id="ARBA00010579"/>
    </source>
</evidence>
<reference evidence="13" key="1">
    <citation type="journal article" date="2020" name="Stud. Mycol.">
        <title>101 Dothideomycetes genomes: a test case for predicting lifestyles and emergence of pathogens.</title>
        <authorList>
            <person name="Haridas S."/>
            <person name="Albert R."/>
            <person name="Binder M."/>
            <person name="Bloem J."/>
            <person name="Labutti K."/>
            <person name="Salamov A."/>
            <person name="Andreopoulos B."/>
            <person name="Baker S."/>
            <person name="Barry K."/>
            <person name="Bills G."/>
            <person name="Bluhm B."/>
            <person name="Cannon C."/>
            <person name="Castanera R."/>
            <person name="Culley D."/>
            <person name="Daum C."/>
            <person name="Ezra D."/>
            <person name="Gonzalez J."/>
            <person name="Henrissat B."/>
            <person name="Kuo A."/>
            <person name="Liang C."/>
            <person name="Lipzen A."/>
            <person name="Lutzoni F."/>
            <person name="Magnuson J."/>
            <person name="Mondo S."/>
            <person name="Nolan M."/>
            <person name="Ohm R."/>
            <person name="Pangilinan J."/>
            <person name="Park H.-J."/>
            <person name="Ramirez L."/>
            <person name="Alfaro M."/>
            <person name="Sun H."/>
            <person name="Tritt A."/>
            <person name="Yoshinaga Y."/>
            <person name="Zwiers L.-H."/>
            <person name="Turgeon B."/>
            <person name="Goodwin S."/>
            <person name="Spatafora J."/>
            <person name="Crous P."/>
            <person name="Grigoriev I."/>
        </authorList>
    </citation>
    <scope>NUCLEOTIDE SEQUENCE</scope>
    <source>
        <strain evidence="13">CBS 260.36</strain>
    </source>
</reference>
<dbReference type="OrthoDB" id="5339822at2759"/>
<feature type="compositionally biased region" description="Low complexity" evidence="11">
    <location>
        <begin position="96"/>
        <end position="154"/>
    </location>
</feature>
<feature type="chain" id="PRO_5040322032" evidence="12">
    <location>
        <begin position="17"/>
        <end position="453"/>
    </location>
</feature>
<evidence type="ECO:0000256" key="6">
    <source>
        <dbReference type="ARBA" id="ARBA00022801"/>
    </source>
</evidence>
<comment type="similarity">
    <text evidence="2">Belongs to the SUN family.</text>
</comment>
<accession>A0A9P4J2N4</accession>
<dbReference type="PANTHER" id="PTHR31316:SF0">
    <property type="entry name" value="SECRETED BETA-GLUCOSIDASE SIM1-RELATED"/>
    <property type="match status" value="1"/>
</dbReference>
<keyword evidence="14" id="KW-1185">Reference proteome</keyword>
<evidence type="ECO:0000256" key="8">
    <source>
        <dbReference type="ARBA" id="ARBA00023295"/>
    </source>
</evidence>
<evidence type="ECO:0000256" key="4">
    <source>
        <dbReference type="ARBA" id="ARBA00022525"/>
    </source>
</evidence>
<gene>
    <name evidence="13" type="ORF">K461DRAFT_312013</name>
</gene>
<dbReference type="GO" id="GO:0016798">
    <property type="term" value="F:hydrolase activity, acting on glycosyl bonds"/>
    <property type="evidence" value="ECO:0007669"/>
    <property type="project" value="UniProtKB-KW"/>
</dbReference>
<dbReference type="GO" id="GO:0009277">
    <property type="term" value="C:fungal-type cell wall"/>
    <property type="evidence" value="ECO:0007669"/>
    <property type="project" value="TreeGrafter"/>
</dbReference>
<evidence type="ECO:0000313" key="13">
    <source>
        <dbReference type="EMBL" id="KAF2154021.1"/>
    </source>
</evidence>
<keyword evidence="7" id="KW-0119">Carbohydrate metabolism</keyword>
<evidence type="ECO:0000256" key="1">
    <source>
        <dbReference type="ARBA" id="ARBA00004191"/>
    </source>
</evidence>
<keyword evidence="10" id="KW-0624">Polysaccharide degradation</keyword>
<keyword evidence="9" id="KW-0961">Cell wall biogenesis/degradation</keyword>
<evidence type="ECO:0000256" key="10">
    <source>
        <dbReference type="ARBA" id="ARBA00023326"/>
    </source>
</evidence>
<comment type="caution">
    <text evidence="13">The sequence shown here is derived from an EMBL/GenBank/DDBJ whole genome shotgun (WGS) entry which is preliminary data.</text>
</comment>
<evidence type="ECO:0000313" key="14">
    <source>
        <dbReference type="Proteomes" id="UP000799439"/>
    </source>
</evidence>
<feature type="compositionally biased region" description="Polar residues" evidence="11">
    <location>
        <begin position="155"/>
        <end position="166"/>
    </location>
</feature>
<organism evidence="13 14">
    <name type="scientific">Myriangium duriaei CBS 260.36</name>
    <dbReference type="NCBI Taxonomy" id="1168546"/>
    <lineage>
        <taxon>Eukaryota</taxon>
        <taxon>Fungi</taxon>
        <taxon>Dikarya</taxon>
        <taxon>Ascomycota</taxon>
        <taxon>Pezizomycotina</taxon>
        <taxon>Dothideomycetes</taxon>
        <taxon>Dothideomycetidae</taxon>
        <taxon>Myriangiales</taxon>
        <taxon>Myriangiaceae</taxon>
        <taxon>Myriangium</taxon>
    </lineage>
</organism>
<name>A0A9P4J2N4_9PEZI</name>
<evidence type="ECO:0000256" key="9">
    <source>
        <dbReference type="ARBA" id="ARBA00023316"/>
    </source>
</evidence>
<evidence type="ECO:0000256" key="7">
    <source>
        <dbReference type="ARBA" id="ARBA00023277"/>
    </source>
</evidence>
<keyword evidence="6 13" id="KW-0378">Hydrolase</keyword>
<evidence type="ECO:0000256" key="11">
    <source>
        <dbReference type="SAM" id="MobiDB-lite"/>
    </source>
</evidence>
<dbReference type="GO" id="GO:0031505">
    <property type="term" value="P:fungal-type cell wall organization"/>
    <property type="evidence" value="ECO:0007669"/>
    <property type="project" value="TreeGrafter"/>
</dbReference>
<dbReference type="InterPro" id="IPR005556">
    <property type="entry name" value="SUN"/>
</dbReference>
<evidence type="ECO:0000256" key="3">
    <source>
        <dbReference type="ARBA" id="ARBA00022512"/>
    </source>
</evidence>
<keyword evidence="8" id="KW-0326">Glycosidase</keyword>
<dbReference type="Proteomes" id="UP000799439">
    <property type="component" value="Unassembled WGS sequence"/>
</dbReference>
<dbReference type="GO" id="GO:0009986">
    <property type="term" value="C:cell surface"/>
    <property type="evidence" value="ECO:0007669"/>
    <property type="project" value="TreeGrafter"/>
</dbReference>
<sequence length="453" mass="46631">MHIVYVALAAAGLAAAHPHQHGHLHHQHEKRDATPVVETVMISGPTVVMYSLDGNIISESEVKQGIANGTLVWANGAPKKSTWTPPAASPESQADSTPAAVSTPAPAPTTTTTTSSTTTTQAPVQQTTLAAPPAPVVTPATTTTTTNTNANSVSKSSNNDNTASVWSSANGLDTPFPDGQLDCSEFPSAYGALNIDWMNLGGWIGIQNPGSLVDGGYADITTAAAGSTCSEGNFCSYACPAGYQKTQWPSTQGSTAQSVGGLQCTGGKLHLTNSALSDKLCMTGTTAVTVKVQNELGQVVSVCRTDYPGTEAETVPLQVNAGSTQPLTCPDTSNYYKWQGQPTSAQYYVNPAGVGVEDACKWGDGSSDTGNWAPLNIGVGYSNGMAYVGMLPNKPTTDATLDYKVTLSGGDLGQSCTYQNGMYYSDIISGGSSADGCTISASSGTITYVFSSS</sequence>
<dbReference type="Pfam" id="PF03856">
    <property type="entry name" value="SUN"/>
    <property type="match status" value="1"/>
</dbReference>
<feature type="signal peptide" evidence="12">
    <location>
        <begin position="1"/>
        <end position="16"/>
    </location>
</feature>
<comment type="subcellular location">
    <subcellularLocation>
        <location evidence="1">Secreted</location>
        <location evidence="1">Cell wall</location>
    </subcellularLocation>
</comment>
<feature type="region of interest" description="Disordered" evidence="11">
    <location>
        <begin position="79"/>
        <end position="166"/>
    </location>
</feature>
<dbReference type="AlphaFoldDB" id="A0A9P4J2N4"/>
<dbReference type="InterPro" id="IPR051526">
    <property type="entry name" value="Beta-Glucosidase_SUN"/>
</dbReference>